<protein>
    <submittedName>
        <fullName evidence="1">Uncharacterized protein</fullName>
    </submittedName>
</protein>
<proteinExistence type="predicted"/>
<dbReference type="HOGENOM" id="CLU_146855_0_0_1"/>
<keyword evidence="2" id="KW-1185">Reference proteome</keyword>
<reference evidence="2" key="2">
    <citation type="submission" date="2015-01" db="EMBL/GenBank/DDBJ databases">
        <title>Evolutionary Origins and Diversification of the Mycorrhizal Mutualists.</title>
        <authorList>
            <consortium name="DOE Joint Genome Institute"/>
            <consortium name="Mycorrhizal Genomics Consortium"/>
            <person name="Kohler A."/>
            <person name="Kuo A."/>
            <person name="Nagy L.G."/>
            <person name="Floudas D."/>
            <person name="Copeland A."/>
            <person name="Barry K.W."/>
            <person name="Cichocki N."/>
            <person name="Veneault-Fourrey C."/>
            <person name="LaButti K."/>
            <person name="Lindquist E.A."/>
            <person name="Lipzen A."/>
            <person name="Lundell T."/>
            <person name="Morin E."/>
            <person name="Murat C."/>
            <person name="Riley R."/>
            <person name="Ohm R."/>
            <person name="Sun H."/>
            <person name="Tunlid A."/>
            <person name="Henrissat B."/>
            <person name="Grigoriev I.V."/>
            <person name="Hibbett D.S."/>
            <person name="Martin F."/>
        </authorList>
    </citation>
    <scope>NUCLEOTIDE SEQUENCE [LARGE SCALE GENOMIC DNA]</scope>
    <source>
        <strain evidence="2">Ve08.2h10</strain>
    </source>
</reference>
<accession>A0A0D0DW28</accession>
<dbReference type="Proteomes" id="UP000054538">
    <property type="component" value="Unassembled WGS sequence"/>
</dbReference>
<sequence>MFIITTRTLEWALQTGPLKRDIRSAGATPSAIMDAFDFAANLRRYGRNRSKGLHVPRETRPFTHTRFVAYAILSAGLHAFNCGIPHRAVQSSPPDEFGSTIGGPIFDDTLPFFVRYLRSSITTTLITTMMYCLLFDWDTTYASYPQCSF</sequence>
<organism evidence="1 2">
    <name type="scientific">Paxillus rubicundulus Ve08.2h10</name>
    <dbReference type="NCBI Taxonomy" id="930991"/>
    <lineage>
        <taxon>Eukaryota</taxon>
        <taxon>Fungi</taxon>
        <taxon>Dikarya</taxon>
        <taxon>Basidiomycota</taxon>
        <taxon>Agaricomycotina</taxon>
        <taxon>Agaricomycetes</taxon>
        <taxon>Agaricomycetidae</taxon>
        <taxon>Boletales</taxon>
        <taxon>Paxilineae</taxon>
        <taxon>Paxillaceae</taxon>
        <taxon>Paxillus</taxon>
    </lineage>
</organism>
<evidence type="ECO:0000313" key="1">
    <source>
        <dbReference type="EMBL" id="KIK86295.1"/>
    </source>
</evidence>
<gene>
    <name evidence="1" type="ORF">PAXRUDRAFT_831929</name>
</gene>
<name>A0A0D0DW28_9AGAM</name>
<dbReference type="STRING" id="930991.A0A0D0DW28"/>
<dbReference type="AlphaFoldDB" id="A0A0D0DW28"/>
<dbReference type="OrthoDB" id="1077582at2759"/>
<evidence type="ECO:0000313" key="2">
    <source>
        <dbReference type="Proteomes" id="UP000054538"/>
    </source>
</evidence>
<dbReference type="InParanoid" id="A0A0D0DW28"/>
<dbReference type="EMBL" id="KN825557">
    <property type="protein sequence ID" value="KIK86295.1"/>
    <property type="molecule type" value="Genomic_DNA"/>
</dbReference>
<reference evidence="1 2" key="1">
    <citation type="submission" date="2014-04" db="EMBL/GenBank/DDBJ databases">
        <authorList>
            <consortium name="DOE Joint Genome Institute"/>
            <person name="Kuo A."/>
            <person name="Kohler A."/>
            <person name="Jargeat P."/>
            <person name="Nagy L.G."/>
            <person name="Floudas D."/>
            <person name="Copeland A."/>
            <person name="Barry K.W."/>
            <person name="Cichocki N."/>
            <person name="Veneault-Fourrey C."/>
            <person name="LaButti K."/>
            <person name="Lindquist E.A."/>
            <person name="Lipzen A."/>
            <person name="Lundell T."/>
            <person name="Morin E."/>
            <person name="Murat C."/>
            <person name="Sun H."/>
            <person name="Tunlid A."/>
            <person name="Henrissat B."/>
            <person name="Grigoriev I.V."/>
            <person name="Hibbett D.S."/>
            <person name="Martin F."/>
            <person name="Nordberg H.P."/>
            <person name="Cantor M.N."/>
            <person name="Hua S.X."/>
        </authorList>
    </citation>
    <scope>NUCLEOTIDE SEQUENCE [LARGE SCALE GENOMIC DNA]</scope>
    <source>
        <strain evidence="1 2">Ve08.2h10</strain>
    </source>
</reference>